<evidence type="ECO:0000313" key="2">
    <source>
        <dbReference type="Proteomes" id="UP001164390"/>
    </source>
</evidence>
<dbReference type="Gene3D" id="3.40.50.12500">
    <property type="match status" value="1"/>
</dbReference>
<keyword evidence="2" id="KW-1185">Reference proteome</keyword>
<dbReference type="AlphaFoldDB" id="A0AA46YKK6"/>
<dbReference type="InterPro" id="IPR026286">
    <property type="entry name" value="MaiA/AMDase"/>
</dbReference>
<dbReference type="InterPro" id="IPR053714">
    <property type="entry name" value="Iso_Racemase_Enz_sf"/>
</dbReference>
<dbReference type="KEGG" id="sgrg:L0C25_00535"/>
<dbReference type="Proteomes" id="UP001164390">
    <property type="component" value="Chromosome"/>
</dbReference>
<evidence type="ECO:0000313" key="1">
    <source>
        <dbReference type="EMBL" id="UYM05607.1"/>
    </source>
</evidence>
<dbReference type="EMBL" id="CP094970">
    <property type="protein sequence ID" value="UYM05607.1"/>
    <property type="molecule type" value="Genomic_DNA"/>
</dbReference>
<proteinExistence type="predicted"/>
<dbReference type="PANTHER" id="PTHR40267">
    <property type="entry name" value="BLR3294 PROTEIN"/>
    <property type="match status" value="1"/>
</dbReference>
<protein>
    <recommendedName>
        <fullName evidence="3">Maleate cis-trans isomerase</fullName>
    </recommendedName>
</protein>
<reference evidence="1" key="1">
    <citation type="submission" date="2022-01" db="EMBL/GenBank/DDBJ databases">
        <title>Nocardioidaceae gen. sp. A5X3R13.</title>
        <authorList>
            <person name="Lopez Marin M.A."/>
            <person name="Uhlik O."/>
        </authorList>
    </citation>
    <scope>NUCLEOTIDE SEQUENCE</scope>
    <source>
        <strain evidence="1">A5X3R13</strain>
    </source>
</reference>
<accession>A0AA46YKK6</accession>
<dbReference type="PANTHER" id="PTHR40267:SF1">
    <property type="entry name" value="BLR3294 PROTEIN"/>
    <property type="match status" value="1"/>
</dbReference>
<gene>
    <name evidence="1" type="ORF">L0C25_00535</name>
</gene>
<dbReference type="RefSeq" id="WP_271634424.1">
    <property type="nucleotide sequence ID" value="NZ_CP094970.1"/>
</dbReference>
<organism evidence="1 2">
    <name type="scientific">Solicola gregarius</name>
    <dbReference type="NCBI Taxonomy" id="2908642"/>
    <lineage>
        <taxon>Bacteria</taxon>
        <taxon>Bacillati</taxon>
        <taxon>Actinomycetota</taxon>
        <taxon>Actinomycetes</taxon>
        <taxon>Propionibacteriales</taxon>
        <taxon>Nocardioidaceae</taxon>
        <taxon>Solicola</taxon>
    </lineage>
</organism>
<evidence type="ECO:0008006" key="3">
    <source>
        <dbReference type="Google" id="ProtNLM"/>
    </source>
</evidence>
<dbReference type="Pfam" id="PF17645">
    <property type="entry name" value="Amdase"/>
    <property type="match status" value="1"/>
</dbReference>
<name>A0AA46YKK6_9ACTN</name>
<sequence>MGDSTVRIGVLTPHVAAGPEVEFAAMAPEVVTTVARVSGQGAASSIATGPNPLAARTLTAPDLLDDAADSLAADSVDVIGYASTSSAYAIGFDAEMAIVSRLSHRTGIPVASTCASAVLALRVLDVDRVALVSPPWFDDEVNDLGAAYFRSQDVQVVSSVSADLPRDPRLVETADVIAWTAAHAPDDADALWIAGNGFRTAAAIDALEGVIGRPVLTANQVLLWALRAHLDAAFDVSGYGRLFTREPAQDGL</sequence>